<protein>
    <submittedName>
        <fullName evidence="1">Uncharacterized protein</fullName>
    </submittedName>
</protein>
<evidence type="ECO:0000313" key="1">
    <source>
        <dbReference type="EMBL" id="CAB4241630.1"/>
    </source>
</evidence>
<accession>A0A6J5TDB5</accession>
<dbReference type="EMBL" id="LR797824">
    <property type="protein sequence ID" value="CAB4241630.1"/>
    <property type="molecule type" value="Genomic_DNA"/>
</dbReference>
<organism evidence="1">
    <name type="scientific">uncultured Caudovirales phage</name>
    <dbReference type="NCBI Taxonomy" id="2100421"/>
    <lineage>
        <taxon>Viruses</taxon>
        <taxon>Duplodnaviria</taxon>
        <taxon>Heunggongvirae</taxon>
        <taxon>Uroviricota</taxon>
        <taxon>Caudoviricetes</taxon>
        <taxon>Peduoviridae</taxon>
        <taxon>Maltschvirus</taxon>
        <taxon>Maltschvirus maltsch</taxon>
    </lineage>
</organism>
<reference evidence="1" key="1">
    <citation type="submission" date="2020-05" db="EMBL/GenBank/DDBJ databases">
        <authorList>
            <person name="Chiriac C."/>
            <person name="Salcher M."/>
            <person name="Ghai R."/>
            <person name="Kavagutti S V."/>
        </authorList>
    </citation>
    <scope>NUCLEOTIDE SEQUENCE</scope>
</reference>
<sequence>MITAQELSRITSLKSAQLSTLLKGNPKFESVEFVGLTNASQFCYKVVFDGGDSDKVFITRKLDGTLAAELSN</sequence>
<proteinExistence type="predicted"/>
<gene>
    <name evidence="1" type="ORF">UFOVP71_168</name>
</gene>
<name>A0A6J5TDB5_9CAUD</name>